<dbReference type="EMBL" id="JO841820">
    <property type="protein sequence ID" value="AEO33437.1"/>
    <property type="molecule type" value="mRNA"/>
</dbReference>
<name>G3MIW9_AMBMU</name>
<proteinExistence type="evidence at transcript level"/>
<sequence>CLSSREDTNMRFTPFLVLLLLALWSGSYAEASVESSQPESDVWITSGIVGDLSLPDTLRGELEVKYRDLSVVKNGTLTPAQTAEAPTMVKLRGAINCIPPFALVMLDPDVPSRENPTERSKLHWMVLNVNSTRKLHEGDVAVPYRGPNPTSGSGPHRYVFLAYCQGAQRVLTSEIAPQQRSNFDLEEFFKKLKAGNPFGGNFFYAENV</sequence>
<dbReference type="InterPro" id="IPR035810">
    <property type="entry name" value="PEBP_euk"/>
</dbReference>
<feature type="signal peptide" evidence="1">
    <location>
        <begin position="1"/>
        <end position="29"/>
    </location>
</feature>
<evidence type="ECO:0000256" key="1">
    <source>
        <dbReference type="SAM" id="SignalP"/>
    </source>
</evidence>
<reference evidence="2" key="1">
    <citation type="journal article" date="2011" name="PLoS ONE">
        <title>A deep insight into the sialotranscriptome of the gulf coast tick, Amblyomma maculatum.</title>
        <authorList>
            <person name="Karim S."/>
            <person name="Singh P."/>
            <person name="Ribeiro J.M."/>
        </authorList>
    </citation>
    <scope>NUCLEOTIDE SEQUENCE</scope>
    <source>
        <tissue evidence="2">Salivary gland</tissue>
    </source>
</reference>
<dbReference type="SUPFAM" id="SSF49777">
    <property type="entry name" value="PEBP-like"/>
    <property type="match status" value="1"/>
</dbReference>
<dbReference type="PANTHER" id="PTHR11362:SF82">
    <property type="entry name" value="PHOSPHATIDYLETHANOLAMINE-BINDING PROTEIN 4"/>
    <property type="match status" value="1"/>
</dbReference>
<dbReference type="InterPro" id="IPR036610">
    <property type="entry name" value="PEBP-like_sf"/>
</dbReference>
<dbReference type="PANTHER" id="PTHR11362">
    <property type="entry name" value="PHOSPHATIDYLETHANOLAMINE-BINDING PROTEIN"/>
    <property type="match status" value="1"/>
</dbReference>
<dbReference type="Pfam" id="PF01161">
    <property type="entry name" value="PBP"/>
    <property type="match status" value="1"/>
</dbReference>
<dbReference type="CDD" id="cd00866">
    <property type="entry name" value="PEBP_euk"/>
    <property type="match status" value="1"/>
</dbReference>
<keyword evidence="1" id="KW-0732">Signal</keyword>
<evidence type="ECO:0000313" key="2">
    <source>
        <dbReference type="EMBL" id="AEO33437.1"/>
    </source>
</evidence>
<feature type="non-terminal residue" evidence="2">
    <location>
        <position position="1"/>
    </location>
</feature>
<organism evidence="2">
    <name type="scientific">Amblyomma maculatum</name>
    <name type="common">Gulf Coast tick</name>
    <dbReference type="NCBI Taxonomy" id="34609"/>
    <lineage>
        <taxon>Eukaryota</taxon>
        <taxon>Metazoa</taxon>
        <taxon>Ecdysozoa</taxon>
        <taxon>Arthropoda</taxon>
        <taxon>Chelicerata</taxon>
        <taxon>Arachnida</taxon>
        <taxon>Acari</taxon>
        <taxon>Parasitiformes</taxon>
        <taxon>Ixodida</taxon>
        <taxon>Ixodoidea</taxon>
        <taxon>Ixodidae</taxon>
        <taxon>Amblyomminae</taxon>
        <taxon>Amblyomma</taxon>
    </lineage>
</organism>
<protein>
    <recommendedName>
        <fullName evidence="3">Phosphatidylethanolamine-binding protein</fullName>
    </recommendedName>
</protein>
<dbReference type="Gene3D" id="3.90.280.10">
    <property type="entry name" value="PEBP-like"/>
    <property type="match status" value="1"/>
</dbReference>
<accession>G3MIW9</accession>
<feature type="chain" id="PRO_5003447013" description="Phosphatidylethanolamine-binding protein" evidence="1">
    <location>
        <begin position="30"/>
        <end position="208"/>
    </location>
</feature>
<evidence type="ECO:0008006" key="3">
    <source>
        <dbReference type="Google" id="ProtNLM"/>
    </source>
</evidence>
<dbReference type="InterPro" id="IPR008914">
    <property type="entry name" value="PEBP"/>
</dbReference>
<dbReference type="AlphaFoldDB" id="G3MIW9"/>